<gene>
    <name evidence="1" type="ORF">WDS16_20115</name>
</gene>
<dbReference type="Proteomes" id="UP001432000">
    <property type="component" value="Chromosome"/>
</dbReference>
<protein>
    <submittedName>
        <fullName evidence="1">Uncharacterized protein</fullName>
    </submittedName>
</protein>
<organism evidence="1 2">
    <name type="scientific">Rhodococcus sovatensis</name>
    <dbReference type="NCBI Taxonomy" id="1805840"/>
    <lineage>
        <taxon>Bacteria</taxon>
        <taxon>Bacillati</taxon>
        <taxon>Actinomycetota</taxon>
        <taxon>Actinomycetes</taxon>
        <taxon>Mycobacteriales</taxon>
        <taxon>Nocardiaceae</taxon>
        <taxon>Rhodococcus</taxon>
    </lineage>
</organism>
<reference evidence="1 2" key="1">
    <citation type="submission" date="2024-03" db="EMBL/GenBank/DDBJ databases">
        <title>Natural products discovery in diverse microorganisms through a two-stage MS feature dereplication strategy.</title>
        <authorList>
            <person name="Zhang R."/>
        </authorList>
    </citation>
    <scope>NUCLEOTIDE SEQUENCE [LARGE SCALE GENOMIC DNA]</scope>
    <source>
        <strain evidence="1 2">18930</strain>
    </source>
</reference>
<dbReference type="EMBL" id="CP147846">
    <property type="protein sequence ID" value="WXG67528.1"/>
    <property type="molecule type" value="Genomic_DNA"/>
</dbReference>
<evidence type="ECO:0000313" key="2">
    <source>
        <dbReference type="Proteomes" id="UP001432000"/>
    </source>
</evidence>
<dbReference type="RefSeq" id="WP_338887135.1">
    <property type="nucleotide sequence ID" value="NZ_CP147846.1"/>
</dbReference>
<keyword evidence="2" id="KW-1185">Reference proteome</keyword>
<accession>A0ABZ2PI17</accession>
<name>A0ABZ2PI17_9NOCA</name>
<evidence type="ECO:0000313" key="1">
    <source>
        <dbReference type="EMBL" id="WXG67528.1"/>
    </source>
</evidence>
<proteinExistence type="predicted"/>
<sequence length="216" mass="22878">MPQEVHLLDVAVGVVATAAGTARALTRIPGLGSPLRALAARGERTIATATVVADALLRAIVVKIVAAALEEIDLTRLIRDNVDIDAIIEGVDLNRAVERVDLDKAVARVDLDAAVRRVDIDAVIRRVDLDAVVDTVDLDRQVSRVDLDTAISRVDLIALANFVIDGVDLPDIIRDSTGSLSAEAVRGVRSQGMQADDAVSHFVGRLFGREPGPAST</sequence>